<gene>
    <name evidence="1" type="ORF">HXN55_03780</name>
</gene>
<organism evidence="1 2">
    <name type="scientific">Prevotella nigrescens</name>
    <dbReference type="NCBI Taxonomy" id="28133"/>
    <lineage>
        <taxon>Bacteria</taxon>
        <taxon>Pseudomonadati</taxon>
        <taxon>Bacteroidota</taxon>
        <taxon>Bacteroidia</taxon>
        <taxon>Bacteroidales</taxon>
        <taxon>Prevotellaceae</taxon>
        <taxon>Prevotella</taxon>
    </lineage>
</organism>
<evidence type="ECO:0000313" key="1">
    <source>
        <dbReference type="EMBL" id="MBF1446495.1"/>
    </source>
</evidence>
<dbReference type="RefSeq" id="WP_278489538.1">
    <property type="nucleotide sequence ID" value="NZ_CAJZDG010000105.1"/>
</dbReference>
<sequence>MKIIFLLLISVFSLFCVLPSEKIVSLGDWTNETVDTLLFFNEAVSSYQLKPELRKKTVPFSLKERSLPLKGNTCSYAMKSVDGHFYIVATRTDKCGYVYKLITYNIAGENDTEALVVQLNSYKHGIPIDALVLEMNFIFETKHSAQYTVDNSVVKIDRYEVNDFLYAESGDIIGMKDIPDTVVSRSIYKIKDGRFIKWQNSR</sequence>
<evidence type="ECO:0000313" key="2">
    <source>
        <dbReference type="Proteomes" id="UP000787419"/>
    </source>
</evidence>
<comment type="caution">
    <text evidence="1">The sequence shown here is derived from an EMBL/GenBank/DDBJ whole genome shotgun (WGS) entry which is preliminary data.</text>
</comment>
<proteinExistence type="predicted"/>
<dbReference type="EMBL" id="JABZTM010000028">
    <property type="protein sequence ID" value="MBF1446495.1"/>
    <property type="molecule type" value="Genomic_DNA"/>
</dbReference>
<dbReference type="AlphaFoldDB" id="A0A9D6A9Z7"/>
<name>A0A9D6A9Z7_9BACT</name>
<reference evidence="1" key="1">
    <citation type="submission" date="2020-04" db="EMBL/GenBank/DDBJ databases">
        <title>Deep metagenomics examines the oral microbiome during advanced dental caries in children, revealing novel taxa and co-occurrences with host molecules.</title>
        <authorList>
            <person name="Baker J.L."/>
            <person name="Morton J.T."/>
            <person name="Dinis M."/>
            <person name="Alvarez R."/>
            <person name="Tran N.C."/>
            <person name="Knight R."/>
            <person name="Edlund A."/>
        </authorList>
    </citation>
    <scope>NUCLEOTIDE SEQUENCE</scope>
    <source>
        <strain evidence="1">JCVI_32_bin.50</strain>
    </source>
</reference>
<dbReference type="Proteomes" id="UP000787419">
    <property type="component" value="Unassembled WGS sequence"/>
</dbReference>
<protein>
    <submittedName>
        <fullName evidence="1">Uncharacterized protein</fullName>
    </submittedName>
</protein>
<accession>A0A9D6A9Z7</accession>